<dbReference type="Proteomes" id="UP000076660">
    <property type="component" value="Unassembled WGS sequence"/>
</dbReference>
<evidence type="ECO:0000313" key="2">
    <source>
        <dbReference type="EMBL" id="ONF73725.1"/>
    </source>
</evidence>
<protein>
    <recommendedName>
        <fullName evidence="1">YopA central domain-containing protein</fullName>
    </recommendedName>
</protein>
<evidence type="ECO:0000313" key="3">
    <source>
        <dbReference type="Proteomes" id="UP000076660"/>
    </source>
</evidence>
<sequence length="453" mass="50929">MIWLDWLMAMVPPELKVEEPLVPVFPFNEPGEGIQLYEGPLMEAEGQELDGKILIRCGSQLRVVWRLDEHPPSLWTFNALTEPSIRLRVHLPSGVHELAALKGNLSEGTVQGQTLGSDTAPLQRVLLHWMNLPAIHSPTLIFHSDGEHQGWRTGRWRFQLGPWKITLDSREDYKRVWEILGREHNFAITHIMEITRADGGNFTAMEFAPLQQALHFGFSFAFGRWVGPTGPIGMDSTGSIVWQQWGDFFCEPGRSGGLAWLYHIYNEDLCDLLTRVYAAFADPDRSHTTHMLLAMAVESNQAGRVEQRTMTVFSALELLTWVTLKLGKGLSKSQYNKLLAQGRIRILLNTASIDTGIDSRRQPTLAQFANSELSTDRPIDGPAAVSEVRNRLVHPNSPQDDLYHLDGLVTDAWLLSRQYLNLLILHWLGYKGAYQSVLGPGGWAGDSDPVPWA</sequence>
<dbReference type="Pfam" id="PF26308">
    <property type="entry name" value="YopA_M"/>
    <property type="match status" value="1"/>
</dbReference>
<dbReference type="OrthoDB" id="2443673at2"/>
<gene>
    <name evidence="2" type="ORF">AVR91_0206375</name>
</gene>
<dbReference type="RefSeq" id="WP_143253900.1">
    <property type="nucleotide sequence ID" value="NZ_LQMT02000007.1"/>
</dbReference>
<dbReference type="EMBL" id="LQMT02000007">
    <property type="protein sequence ID" value="ONF73725.1"/>
    <property type="molecule type" value="Genomic_DNA"/>
</dbReference>
<name>A0A1W2M1I7_9PSEU</name>
<evidence type="ECO:0000259" key="1">
    <source>
        <dbReference type="Pfam" id="PF26308"/>
    </source>
</evidence>
<reference evidence="2 3" key="1">
    <citation type="submission" date="2016-12" db="EMBL/GenBank/DDBJ databases">
        <title>Amycolatopsis keratiniphila subsp. keratiniphila genome sequencing and assembly.</title>
        <authorList>
            <person name="Mayilraj S."/>
            <person name="Kaur N."/>
        </authorList>
    </citation>
    <scope>NUCLEOTIDE SEQUENCE [LARGE SCALE GENOMIC DNA]</scope>
    <source>
        <strain evidence="2 3">DSM 44409</strain>
    </source>
</reference>
<feature type="domain" description="YopA central" evidence="1">
    <location>
        <begin position="118"/>
        <end position="254"/>
    </location>
</feature>
<comment type="caution">
    <text evidence="2">The sequence shown here is derived from an EMBL/GenBank/DDBJ whole genome shotgun (WGS) entry which is preliminary data.</text>
</comment>
<organism evidence="2 3">
    <name type="scientific">Amycolatopsis keratiniphila subsp. keratiniphila</name>
    <dbReference type="NCBI Taxonomy" id="227715"/>
    <lineage>
        <taxon>Bacteria</taxon>
        <taxon>Bacillati</taxon>
        <taxon>Actinomycetota</taxon>
        <taxon>Actinomycetes</taxon>
        <taxon>Pseudonocardiales</taxon>
        <taxon>Pseudonocardiaceae</taxon>
        <taxon>Amycolatopsis</taxon>
        <taxon>Amycolatopsis japonica group</taxon>
    </lineage>
</organism>
<dbReference type="AlphaFoldDB" id="A0A1W2M1I7"/>
<proteinExistence type="predicted"/>
<dbReference type="InterPro" id="IPR058684">
    <property type="entry name" value="YopA_M"/>
</dbReference>
<accession>A0A1W2M1I7</accession>